<dbReference type="EMBL" id="VJMI01021133">
    <property type="protein sequence ID" value="KAF0702465.1"/>
    <property type="molecule type" value="Genomic_DNA"/>
</dbReference>
<name>A0A6A4Z5U4_APHAT</name>
<gene>
    <name evidence="1" type="ORF">AaE_015910</name>
</gene>
<evidence type="ECO:0000313" key="1">
    <source>
        <dbReference type="EMBL" id="KAF0702465.1"/>
    </source>
</evidence>
<sequence>MDELGAPPSKTWHGSRGAISSIVRHFRLRLGRRRNVYAVLVNAVDCLRRGIVYAGHGGQNKAIQDGSVGNEIIADCMKRGHGLSESTFAVNHHRATAELCTVGRSAVYSAYRRLNPVVSTIAPIKQGDSNVGSAWAIARKGWTRQLAVRRGIWEWDSNHGPYPPEFDPAQLTTLSVDQIVSWDETHKKVKIGGGGCNSSKQVRFRRNEEGLLDGAGVLRSPKSYLNTKYSTEARFSLGCAVVSNALGDYVGVRCSPFVYTGQWICTVKEYEILQEQEIQRVKRLTGECSVWVTGLRAINSGMLHQY</sequence>
<dbReference type="VEuPathDB" id="FungiDB:H257_08631"/>
<proteinExistence type="predicted"/>
<reference evidence="1 2" key="1">
    <citation type="submission" date="2019-06" db="EMBL/GenBank/DDBJ databases">
        <title>Genomics analysis of Aphanomyces spp. identifies a new class of oomycete effector associated with host adaptation.</title>
        <authorList>
            <person name="Gaulin E."/>
        </authorList>
    </citation>
    <scope>NUCLEOTIDE SEQUENCE [LARGE SCALE GENOMIC DNA]</scope>
    <source>
        <strain evidence="1 2">E</strain>
    </source>
</reference>
<protein>
    <submittedName>
        <fullName evidence="1">Uncharacterized protein</fullName>
    </submittedName>
</protein>
<dbReference type="AlphaFoldDB" id="A0A6A4Z5U4"/>
<accession>A0A6A4Z5U4</accession>
<comment type="caution">
    <text evidence="1">The sequence shown here is derived from an EMBL/GenBank/DDBJ whole genome shotgun (WGS) entry which is preliminary data.</text>
</comment>
<organism evidence="1 2">
    <name type="scientific">Aphanomyces astaci</name>
    <name type="common">Crayfish plague agent</name>
    <dbReference type="NCBI Taxonomy" id="112090"/>
    <lineage>
        <taxon>Eukaryota</taxon>
        <taxon>Sar</taxon>
        <taxon>Stramenopiles</taxon>
        <taxon>Oomycota</taxon>
        <taxon>Saprolegniomycetes</taxon>
        <taxon>Saprolegniales</taxon>
        <taxon>Verrucalvaceae</taxon>
        <taxon>Aphanomyces</taxon>
    </lineage>
</organism>
<dbReference type="Proteomes" id="UP000469452">
    <property type="component" value="Unassembled WGS sequence"/>
</dbReference>
<evidence type="ECO:0000313" key="2">
    <source>
        <dbReference type="Proteomes" id="UP000469452"/>
    </source>
</evidence>